<evidence type="ECO:0008006" key="3">
    <source>
        <dbReference type="Google" id="ProtNLM"/>
    </source>
</evidence>
<dbReference type="Proteomes" id="UP000533641">
    <property type="component" value="Unassembled WGS sequence"/>
</dbReference>
<dbReference type="Pfam" id="PF08843">
    <property type="entry name" value="AbiEii"/>
    <property type="match status" value="1"/>
</dbReference>
<proteinExistence type="predicted"/>
<dbReference type="AlphaFoldDB" id="A0A7W6RTQ4"/>
<protein>
    <recommendedName>
        <fullName evidence="3">Nucleotidyltransferase AbiEii toxin of type IV toxin-antitoxin system</fullName>
    </recommendedName>
</protein>
<accession>A0A7W6RTQ4</accession>
<evidence type="ECO:0000313" key="1">
    <source>
        <dbReference type="EMBL" id="MBB4278455.1"/>
    </source>
</evidence>
<organism evidence="1 2">
    <name type="scientific">Rhizobium mongolense</name>
    <dbReference type="NCBI Taxonomy" id="57676"/>
    <lineage>
        <taxon>Bacteria</taxon>
        <taxon>Pseudomonadati</taxon>
        <taxon>Pseudomonadota</taxon>
        <taxon>Alphaproteobacteria</taxon>
        <taxon>Hyphomicrobiales</taxon>
        <taxon>Rhizobiaceae</taxon>
        <taxon>Rhizobium/Agrobacterium group</taxon>
        <taxon>Rhizobium</taxon>
    </lineage>
</organism>
<reference evidence="1 2" key="1">
    <citation type="submission" date="2020-08" db="EMBL/GenBank/DDBJ databases">
        <title>Genomic Encyclopedia of Type Strains, Phase IV (KMG-V): Genome sequencing to study the core and pangenomes of soil and plant-associated prokaryotes.</title>
        <authorList>
            <person name="Whitman W."/>
        </authorList>
    </citation>
    <scope>NUCLEOTIDE SEQUENCE [LARGE SCALE GENOMIC DNA]</scope>
    <source>
        <strain evidence="1 2">SEMIA 402</strain>
    </source>
</reference>
<dbReference type="Gene3D" id="3.10.450.620">
    <property type="entry name" value="JHP933, nucleotidyltransferase-like core domain"/>
    <property type="match status" value="1"/>
</dbReference>
<gene>
    <name evidence="1" type="ORF">GGE12_006266</name>
</gene>
<dbReference type="RefSeq" id="WP_183929483.1">
    <property type="nucleotide sequence ID" value="NZ_JACIGM010000018.1"/>
</dbReference>
<dbReference type="InterPro" id="IPR014942">
    <property type="entry name" value="AbiEii"/>
</dbReference>
<evidence type="ECO:0000313" key="2">
    <source>
        <dbReference type="Proteomes" id="UP000533641"/>
    </source>
</evidence>
<sequence length="291" mass="33123">MQPELVERDYWIMHCLYGLQQLGMAFELKGGTSLSKGYRIINRFSEDIDIRIEPPAAMDVKTGSNHDKPAHRESRKAFYDWLAATITIDGIQSIDRDPEFDNESYRSGGIRLYHPETTGTTSVLKDGVLLEAGFDTVAPQYRQGHQLVGLRFCIIARRVGRQSRALAVPCYEPGYTLVEKLQTISTKYRKQQETGPFPANFLRHYYDVFCLLDQPDVQAFIGTEAYLAHKARRFPKLDNPDIAKNAAFSLSDPKILAFYESAYERTAPLYYHGRPSLKEILTRIGSSADRL</sequence>
<dbReference type="EMBL" id="JACIGM010000018">
    <property type="protein sequence ID" value="MBB4278455.1"/>
    <property type="molecule type" value="Genomic_DNA"/>
</dbReference>
<name>A0A7W6RTQ4_9HYPH</name>
<comment type="caution">
    <text evidence="1">The sequence shown here is derived from an EMBL/GenBank/DDBJ whole genome shotgun (WGS) entry which is preliminary data.</text>
</comment>